<dbReference type="EMBL" id="CP051428">
    <property type="protein sequence ID" value="QJC53503.1"/>
    <property type="molecule type" value="Genomic_DNA"/>
</dbReference>
<evidence type="ECO:0000256" key="1">
    <source>
        <dbReference type="SAM" id="MobiDB-lite"/>
    </source>
</evidence>
<dbReference type="PANTHER" id="PTHR40045:SF1">
    <property type="entry name" value="YQCI_YCGG FAMILY PROTEIN"/>
    <property type="match status" value="1"/>
</dbReference>
<reference evidence="2 3" key="1">
    <citation type="submission" date="2020-04" db="EMBL/GenBank/DDBJ databases">
        <title>Novel Paenibacillus strain UniB2 isolated from commercial digestive syrup.</title>
        <authorList>
            <person name="Thorat V."/>
            <person name="Kirdat K."/>
            <person name="Tiwarekar B."/>
            <person name="Yadav A."/>
        </authorList>
    </citation>
    <scope>NUCLEOTIDE SEQUENCE [LARGE SCALE GENOMIC DNA]</scope>
    <source>
        <strain evidence="2 3">UniB2</strain>
    </source>
</reference>
<dbReference type="InterPro" id="IPR014988">
    <property type="entry name" value="Uncharacterised_YqcI/YcgG"/>
</dbReference>
<organism evidence="2 3">
    <name type="scientific">Paenibacillus albicereus</name>
    <dbReference type="NCBI Taxonomy" id="2726185"/>
    <lineage>
        <taxon>Bacteria</taxon>
        <taxon>Bacillati</taxon>
        <taxon>Bacillota</taxon>
        <taxon>Bacilli</taxon>
        <taxon>Bacillales</taxon>
        <taxon>Paenibacillaceae</taxon>
        <taxon>Paenibacillus</taxon>
    </lineage>
</organism>
<keyword evidence="3" id="KW-1185">Reference proteome</keyword>
<evidence type="ECO:0000313" key="3">
    <source>
        <dbReference type="Proteomes" id="UP000502136"/>
    </source>
</evidence>
<dbReference type="Proteomes" id="UP000502136">
    <property type="component" value="Chromosome"/>
</dbReference>
<evidence type="ECO:0000313" key="2">
    <source>
        <dbReference type="EMBL" id="QJC53503.1"/>
    </source>
</evidence>
<dbReference type="PANTHER" id="PTHR40045">
    <property type="entry name" value="YCGG FAMILY PROTEIN"/>
    <property type="match status" value="1"/>
</dbReference>
<name>A0A6H2H1D7_9BACL</name>
<proteinExistence type="predicted"/>
<accession>A0A6H2H1D7</accession>
<dbReference type="KEGG" id="palr:HGI30_19480"/>
<dbReference type="AlphaFoldDB" id="A0A6H2H1D7"/>
<feature type="region of interest" description="Disordered" evidence="1">
    <location>
        <begin position="249"/>
        <end position="306"/>
    </location>
</feature>
<sequence>MTTLYDKRTLDEIGPRLEPWQLAAWRSFGEMVADDADTYPCVPGRQGYLSGQLRYGFAADPRTPQAVRDLASLLEQYGPVSRATGKYASLAVFFHTPPALAGAPVKRFESLFWSLMRRVSLQDRQPWPEGIPRDPHRHDWEFCFGGEPYFAFCATPAHRLRRSRSFPVMLAAFQPRWVFEAINDGTSLGRKMKTLIRSRLADYDEIPAHPALKWYGQTDNYEWQQYFLRDDDSALSRCPFLSGRLGRGEEAGAPASTAAGSSAPDLPAPASGAAEQSASGLDRPSAPTGPIAKVSSFLPDAPDAEK</sequence>
<feature type="compositionally biased region" description="Low complexity" evidence="1">
    <location>
        <begin position="251"/>
        <end position="264"/>
    </location>
</feature>
<protein>
    <submittedName>
        <fullName evidence="2">YqcI/YcgG family protein</fullName>
    </submittedName>
</protein>
<dbReference type="Pfam" id="PF08892">
    <property type="entry name" value="YqcI_YcgG"/>
    <property type="match status" value="1"/>
</dbReference>
<gene>
    <name evidence="2" type="ORF">HGI30_19480</name>
</gene>